<evidence type="ECO:0000313" key="6">
    <source>
        <dbReference type="Proteomes" id="UP001187682"/>
    </source>
</evidence>
<keyword evidence="4" id="KW-0812">Transmembrane</keyword>
<feature type="transmembrane region" description="Helical" evidence="4">
    <location>
        <begin position="135"/>
        <end position="154"/>
    </location>
</feature>
<dbReference type="PANTHER" id="PTHR11360">
    <property type="entry name" value="MONOCARBOXYLATE TRANSPORTER"/>
    <property type="match status" value="1"/>
</dbReference>
<feature type="transmembrane region" description="Helical" evidence="4">
    <location>
        <begin position="269"/>
        <end position="290"/>
    </location>
</feature>
<proteinExistence type="inferred from homology"/>
<feature type="region of interest" description="Disordered" evidence="3">
    <location>
        <begin position="1"/>
        <end position="35"/>
    </location>
</feature>
<comment type="subcellular location">
    <subcellularLocation>
        <location evidence="1">Membrane</location>
        <topology evidence="1">Multi-pass membrane protein</topology>
    </subcellularLocation>
</comment>
<gene>
    <name evidence="5" type="ORF">DNG_05479</name>
</gene>
<dbReference type="InterPro" id="IPR036259">
    <property type="entry name" value="MFS_trans_sf"/>
</dbReference>
<feature type="transmembrane region" description="Helical" evidence="4">
    <location>
        <begin position="399"/>
        <end position="420"/>
    </location>
</feature>
<sequence>MDMELRPRPQPQQDTHYQDSTARSQPSSDGNAYLERAPSPEDAIVAVNESDTAALPPTDGGKDAWLFLAACFMIEGLVWGFPFAFGVFQSYYASHEPFAGSRNIPVIGTCAMGIMYLDNALVSAVLRLYPRHARWAPLGGLFVMCLALAMSSFSSSVPHLIATQGVLYALGGSVAYCPCIQYMDEWFARRKGLAYGIMWSATGFGGVLIPLLLEFLLNRYGFRTTLRIWAGLLFALSAPLTVFIKPRLPIASATHPARPNVRFLISRTFMLHQVANIAEATGFFLPSIYLPTYAATYLGASSFLSTLTLLIVNVSSVFGCIVMGSLIDRFDPISCIFFSTVGTTIGVLVLWGLSSSLPVLYVFCVIYGFFAGSFTSTWPGVMKQVVASEERRHRGADPIMIFGWLAAGRGVGNIISGPLSEALVSGSPWKGQPGTGYGSGHGPLIVFTGLSALLGGATIVWKQFGWLT</sequence>
<evidence type="ECO:0000256" key="1">
    <source>
        <dbReference type="ARBA" id="ARBA00004141"/>
    </source>
</evidence>
<feature type="transmembrane region" description="Helical" evidence="4">
    <location>
        <begin position="359"/>
        <end position="378"/>
    </location>
</feature>
<dbReference type="PANTHER" id="PTHR11360:SF287">
    <property type="entry name" value="MFS MONOCARBOXYLATE TRANSPORTER"/>
    <property type="match status" value="1"/>
</dbReference>
<comment type="similarity">
    <text evidence="2">Belongs to the major facilitator superfamily. Monocarboxylate porter (TC 2.A.1.13) family.</text>
</comment>
<accession>A0AAE8SVT3</accession>
<dbReference type="SUPFAM" id="SSF103473">
    <property type="entry name" value="MFS general substrate transporter"/>
    <property type="match status" value="1"/>
</dbReference>
<feature type="transmembrane region" description="Helical" evidence="4">
    <location>
        <begin position="65"/>
        <end position="92"/>
    </location>
</feature>
<keyword evidence="6" id="KW-1185">Reference proteome</keyword>
<organism evidence="5 6">
    <name type="scientific">Cephalotrichum gorgonifer</name>
    <dbReference type="NCBI Taxonomy" id="2041049"/>
    <lineage>
        <taxon>Eukaryota</taxon>
        <taxon>Fungi</taxon>
        <taxon>Dikarya</taxon>
        <taxon>Ascomycota</taxon>
        <taxon>Pezizomycotina</taxon>
        <taxon>Sordariomycetes</taxon>
        <taxon>Hypocreomycetidae</taxon>
        <taxon>Microascales</taxon>
        <taxon>Microascaceae</taxon>
        <taxon>Cephalotrichum</taxon>
    </lineage>
</organism>
<dbReference type="Pfam" id="PF07690">
    <property type="entry name" value="MFS_1"/>
    <property type="match status" value="1"/>
</dbReference>
<feature type="transmembrane region" description="Helical" evidence="4">
    <location>
        <begin position="228"/>
        <end position="248"/>
    </location>
</feature>
<feature type="transmembrane region" description="Helical" evidence="4">
    <location>
        <begin position="333"/>
        <end position="353"/>
    </location>
</feature>
<dbReference type="AlphaFoldDB" id="A0AAE8SVT3"/>
<dbReference type="Proteomes" id="UP001187682">
    <property type="component" value="Unassembled WGS sequence"/>
</dbReference>
<reference evidence="5" key="1">
    <citation type="submission" date="2018-03" db="EMBL/GenBank/DDBJ databases">
        <authorList>
            <person name="Guldener U."/>
        </authorList>
    </citation>
    <scope>NUCLEOTIDE SEQUENCE</scope>
</reference>
<comment type="caution">
    <text evidence="5">The sequence shown here is derived from an EMBL/GenBank/DDBJ whole genome shotgun (WGS) entry which is preliminary data.</text>
</comment>
<feature type="transmembrane region" description="Helical" evidence="4">
    <location>
        <begin position="160"/>
        <end position="180"/>
    </location>
</feature>
<feature type="transmembrane region" description="Helical" evidence="4">
    <location>
        <begin position="302"/>
        <end position="326"/>
    </location>
</feature>
<dbReference type="InterPro" id="IPR050327">
    <property type="entry name" value="Proton-linked_MCT"/>
</dbReference>
<feature type="transmembrane region" description="Helical" evidence="4">
    <location>
        <begin position="192"/>
        <end position="216"/>
    </location>
</feature>
<dbReference type="GO" id="GO:0022857">
    <property type="term" value="F:transmembrane transporter activity"/>
    <property type="evidence" value="ECO:0007669"/>
    <property type="project" value="InterPro"/>
</dbReference>
<name>A0AAE8SVT3_9PEZI</name>
<evidence type="ECO:0000256" key="3">
    <source>
        <dbReference type="SAM" id="MobiDB-lite"/>
    </source>
</evidence>
<evidence type="ECO:0000313" key="5">
    <source>
        <dbReference type="EMBL" id="SPO02804.1"/>
    </source>
</evidence>
<evidence type="ECO:0000256" key="4">
    <source>
        <dbReference type="SAM" id="Phobius"/>
    </source>
</evidence>
<keyword evidence="4" id="KW-1133">Transmembrane helix</keyword>
<protein>
    <submittedName>
        <fullName evidence="5">Related to monocarboxylate transporter 2</fullName>
    </submittedName>
</protein>
<dbReference type="Gene3D" id="1.20.1250.20">
    <property type="entry name" value="MFS general substrate transporter like domains"/>
    <property type="match status" value="2"/>
</dbReference>
<dbReference type="GO" id="GO:0016020">
    <property type="term" value="C:membrane"/>
    <property type="evidence" value="ECO:0007669"/>
    <property type="project" value="UniProtKB-SubCell"/>
</dbReference>
<dbReference type="InterPro" id="IPR011701">
    <property type="entry name" value="MFS"/>
</dbReference>
<evidence type="ECO:0000256" key="2">
    <source>
        <dbReference type="ARBA" id="ARBA00006727"/>
    </source>
</evidence>
<feature type="transmembrane region" description="Helical" evidence="4">
    <location>
        <begin position="440"/>
        <end position="461"/>
    </location>
</feature>
<feature type="transmembrane region" description="Helical" evidence="4">
    <location>
        <begin position="104"/>
        <end position="128"/>
    </location>
</feature>
<dbReference type="EMBL" id="ONZQ02000007">
    <property type="protein sequence ID" value="SPO02804.1"/>
    <property type="molecule type" value="Genomic_DNA"/>
</dbReference>
<feature type="compositionally biased region" description="Polar residues" evidence="3">
    <location>
        <begin position="11"/>
        <end position="30"/>
    </location>
</feature>
<keyword evidence="4" id="KW-0472">Membrane</keyword>